<evidence type="ECO:0000313" key="3">
    <source>
        <dbReference type="Proteomes" id="UP000184112"/>
    </source>
</evidence>
<proteinExistence type="predicted"/>
<dbReference type="Proteomes" id="UP000184112">
    <property type="component" value="Unassembled WGS sequence"/>
</dbReference>
<evidence type="ECO:0000313" key="2">
    <source>
        <dbReference type="EMBL" id="SHG63521.1"/>
    </source>
</evidence>
<feature type="signal peptide" evidence="1">
    <location>
        <begin position="1"/>
        <end position="23"/>
    </location>
</feature>
<reference evidence="2 3" key="1">
    <citation type="submission" date="2016-11" db="EMBL/GenBank/DDBJ databases">
        <authorList>
            <person name="Jaros S."/>
            <person name="Januszkiewicz K."/>
            <person name="Wedrychowicz H."/>
        </authorList>
    </citation>
    <scope>NUCLEOTIDE SEQUENCE [LARGE SCALE GENOMIC DNA]</scope>
    <source>
        <strain evidence="2 3">DSM 6792</strain>
    </source>
</reference>
<evidence type="ECO:0000256" key="1">
    <source>
        <dbReference type="SAM" id="SignalP"/>
    </source>
</evidence>
<dbReference type="RefSeq" id="WP_073409094.1">
    <property type="nucleotide sequence ID" value="NZ_FQWH01000003.1"/>
</dbReference>
<gene>
    <name evidence="2" type="ORF">SAMN05444388_103438</name>
</gene>
<keyword evidence="1" id="KW-0732">Signal</keyword>
<sequence length="425" mass="49699">MKKIRLLFCIALLSVFFSAKLLAQSYKSESLYTYNYILPENYLPTDYYSYGVKIHLPETPVSIIVDGEKKASGSLLSYNAFFQEKNLIRMLVGTDDENNIQRDNVPTFLELGYSSRDVESVDHFIIDVTLKNLAYASEISESRGVETPFSYEIFYKYDIVYKLINSVSKEVIREKTFNVKEKMLGSGSFEGYKSSFKTKPEAVSYLTVNSDKNLIYNEMVGNIEKNMRTRLAWWLDVNYYQDTFFFYKISKEDKNPFFLKLNQDYEILEKWSKGKGEPIIDEVLIAEYASFVEENKLNSKDNSSYFPDKKRLKNYHDYLAEKKVLTDFIVKMDHYAKQFDSNDKGQKAAMWACYMNISTSFMILNKYKSSLDYIQKARALDYQEKKVKYAEDEVIKKQKAANVFLDSNGEVKKDVNSKYFKYLSL</sequence>
<evidence type="ECO:0008006" key="4">
    <source>
        <dbReference type="Google" id="ProtNLM"/>
    </source>
</evidence>
<feature type="chain" id="PRO_5012093038" description="Tetratricopeptide repeat protein" evidence="1">
    <location>
        <begin position="24"/>
        <end position="425"/>
    </location>
</feature>
<accession>A0A1M5LEN0</accession>
<name>A0A1M5LEN0_FLAJO</name>
<organism evidence="2 3">
    <name type="scientific">Flavobacterium johnsoniae</name>
    <name type="common">Cytophaga johnsonae</name>
    <dbReference type="NCBI Taxonomy" id="986"/>
    <lineage>
        <taxon>Bacteria</taxon>
        <taxon>Pseudomonadati</taxon>
        <taxon>Bacteroidota</taxon>
        <taxon>Flavobacteriia</taxon>
        <taxon>Flavobacteriales</taxon>
        <taxon>Flavobacteriaceae</taxon>
        <taxon>Flavobacterium</taxon>
    </lineage>
</organism>
<dbReference type="AlphaFoldDB" id="A0A1M5LEN0"/>
<dbReference type="EMBL" id="FQWH01000003">
    <property type="protein sequence ID" value="SHG63521.1"/>
    <property type="molecule type" value="Genomic_DNA"/>
</dbReference>
<protein>
    <recommendedName>
        <fullName evidence="4">Tetratricopeptide repeat protein</fullName>
    </recommendedName>
</protein>